<keyword evidence="2" id="KW-0732">Signal</keyword>
<accession>A0A6I3IVJ7</accession>
<feature type="region of interest" description="Disordered" evidence="1">
    <location>
        <begin position="33"/>
        <end position="71"/>
    </location>
</feature>
<dbReference type="EMBL" id="WLCI01000005">
    <property type="protein sequence ID" value="MTB94453.1"/>
    <property type="molecule type" value="Genomic_DNA"/>
</dbReference>
<feature type="chain" id="PRO_5039333526" description="DUF3558 domain-containing protein" evidence="2">
    <location>
        <begin position="36"/>
        <end position="495"/>
    </location>
</feature>
<dbReference type="Proteomes" id="UP000433406">
    <property type="component" value="Unassembled WGS sequence"/>
</dbReference>
<reference evidence="3 4" key="1">
    <citation type="submission" date="2019-10" db="EMBL/GenBank/DDBJ databases">
        <title>Nocardioides novel species isolated from the excrement of Marmot.</title>
        <authorList>
            <person name="Zhang G."/>
        </authorList>
    </citation>
    <scope>NUCLEOTIDE SEQUENCE [LARGE SCALE GENOMIC DNA]</scope>
    <source>
        <strain evidence="4">zg-579</strain>
    </source>
</reference>
<sequence>MADRFLRRPLRRSLRRAPAGLLAAVLALATLSACSGGDGSDDPETGGTSASPSASPSASGGASGEGTEAEEVAAAEPVLLGDQPLIQPCRLVDLDAVEQQFGPMPKQGVVEQHYPTASVTGAAWEQASVNDSVEASCSYSWGDGHSLRVRVDHYESEERAKAQWAAIAYLGTGAESRELAGLDFPAWLEWVKDLQKELEADTGGEPVAGAKHLLHVPGRQHWVTWRDNALITLSWSRPVDVFRDEPLSPQEYRFQAPRMKALTQVARTADVTDQTPLPVQLANEETFEGTPYLEPCALADDEVVTTLVQWEPTVEVRSYSTERDVRRRARQGGDAPFYRSPGASCEREAEGGPTNIKTRSVEVEVRYAADARRTQKLIGEWAVDNFYNEEYEKKYGLQDLVAFRMATPRASDADWLYILDTKEVSSTRVVKAYAAVGPYVVRLVADRGLAGGDLRQVDADSYVDAVDLVAARIRELTDDCGGDCPVAGPATAPAG</sequence>
<evidence type="ECO:0000256" key="1">
    <source>
        <dbReference type="SAM" id="MobiDB-lite"/>
    </source>
</evidence>
<feature type="signal peptide" evidence="2">
    <location>
        <begin position="1"/>
        <end position="35"/>
    </location>
</feature>
<name>A0A6I3IVJ7_9ACTN</name>
<evidence type="ECO:0000313" key="4">
    <source>
        <dbReference type="Proteomes" id="UP000433406"/>
    </source>
</evidence>
<dbReference type="AlphaFoldDB" id="A0A6I3IVJ7"/>
<feature type="compositionally biased region" description="Low complexity" evidence="1">
    <location>
        <begin position="45"/>
        <end position="60"/>
    </location>
</feature>
<evidence type="ECO:0000313" key="3">
    <source>
        <dbReference type="EMBL" id="MTB94453.1"/>
    </source>
</evidence>
<gene>
    <name evidence="3" type="ORF">GGQ22_05105</name>
</gene>
<organism evidence="3 4">
    <name type="scientific">Nocardioides marmotae</name>
    <dbReference type="NCBI Taxonomy" id="2663857"/>
    <lineage>
        <taxon>Bacteria</taxon>
        <taxon>Bacillati</taxon>
        <taxon>Actinomycetota</taxon>
        <taxon>Actinomycetes</taxon>
        <taxon>Propionibacteriales</taxon>
        <taxon>Nocardioidaceae</taxon>
        <taxon>Nocardioides</taxon>
    </lineage>
</organism>
<protein>
    <recommendedName>
        <fullName evidence="5">DUF3558 domain-containing protein</fullName>
    </recommendedName>
</protein>
<dbReference type="RefSeq" id="WP_154614275.1">
    <property type="nucleotide sequence ID" value="NZ_CP053660.1"/>
</dbReference>
<feature type="region of interest" description="Disordered" evidence="1">
    <location>
        <begin position="328"/>
        <end position="353"/>
    </location>
</feature>
<evidence type="ECO:0008006" key="5">
    <source>
        <dbReference type="Google" id="ProtNLM"/>
    </source>
</evidence>
<comment type="caution">
    <text evidence="3">The sequence shown here is derived from an EMBL/GenBank/DDBJ whole genome shotgun (WGS) entry which is preliminary data.</text>
</comment>
<proteinExistence type="predicted"/>
<evidence type="ECO:0000256" key="2">
    <source>
        <dbReference type="SAM" id="SignalP"/>
    </source>
</evidence>
<dbReference type="PROSITE" id="PS51257">
    <property type="entry name" value="PROKAR_LIPOPROTEIN"/>
    <property type="match status" value="1"/>
</dbReference>
<keyword evidence="4" id="KW-1185">Reference proteome</keyword>